<protein>
    <submittedName>
        <fullName evidence="1">Uncharacterized protein</fullName>
    </submittedName>
</protein>
<name>A0AAV5TUB0_9BILA</name>
<dbReference type="Proteomes" id="UP001432027">
    <property type="component" value="Unassembled WGS sequence"/>
</dbReference>
<dbReference type="AlphaFoldDB" id="A0AAV5TUB0"/>
<proteinExistence type="predicted"/>
<keyword evidence="2" id="KW-1185">Reference proteome</keyword>
<dbReference type="EMBL" id="BTSX01000005">
    <property type="protein sequence ID" value="GMS98065.1"/>
    <property type="molecule type" value="Genomic_DNA"/>
</dbReference>
<evidence type="ECO:0000313" key="1">
    <source>
        <dbReference type="EMBL" id="GMS98065.1"/>
    </source>
</evidence>
<gene>
    <name evidence="1" type="ORF">PENTCL1PPCAC_20240</name>
</gene>
<sequence>KDAKIKNEQDRTKKNVRKAVMSGPQLLLRKNFADRASNFMYEVSGFNPKRNKEMSSRKEKKIRRTFDMLIREENYV</sequence>
<reference evidence="1" key="1">
    <citation type="submission" date="2023-10" db="EMBL/GenBank/DDBJ databases">
        <title>Genome assembly of Pristionchus species.</title>
        <authorList>
            <person name="Yoshida K."/>
            <person name="Sommer R.J."/>
        </authorList>
    </citation>
    <scope>NUCLEOTIDE SEQUENCE</scope>
    <source>
        <strain evidence="1">RS0144</strain>
    </source>
</reference>
<evidence type="ECO:0000313" key="2">
    <source>
        <dbReference type="Proteomes" id="UP001432027"/>
    </source>
</evidence>
<feature type="non-terminal residue" evidence="1">
    <location>
        <position position="1"/>
    </location>
</feature>
<accession>A0AAV5TUB0</accession>
<organism evidence="1 2">
    <name type="scientific">Pristionchus entomophagus</name>
    <dbReference type="NCBI Taxonomy" id="358040"/>
    <lineage>
        <taxon>Eukaryota</taxon>
        <taxon>Metazoa</taxon>
        <taxon>Ecdysozoa</taxon>
        <taxon>Nematoda</taxon>
        <taxon>Chromadorea</taxon>
        <taxon>Rhabditida</taxon>
        <taxon>Rhabditina</taxon>
        <taxon>Diplogasteromorpha</taxon>
        <taxon>Diplogasteroidea</taxon>
        <taxon>Neodiplogasteridae</taxon>
        <taxon>Pristionchus</taxon>
    </lineage>
</organism>
<comment type="caution">
    <text evidence="1">The sequence shown here is derived from an EMBL/GenBank/DDBJ whole genome shotgun (WGS) entry which is preliminary data.</text>
</comment>